<keyword evidence="3" id="KW-1185">Reference proteome</keyword>
<feature type="chain" id="PRO_5004201424" evidence="1">
    <location>
        <begin position="22"/>
        <end position="399"/>
    </location>
</feature>
<keyword evidence="1" id="KW-0732">Signal</keyword>
<dbReference type="EMBL" id="GG662800">
    <property type="protein sequence ID" value="EAR90283.1"/>
    <property type="molecule type" value="Genomic_DNA"/>
</dbReference>
<accession>Q22YK2</accession>
<name>Q22YK2_TETTS</name>
<sequence>MQNKTLIICLVLSKIFVSVFSAAGVQVTCKGDSIASCTSACGTPIVSGGGTCSWNGGQNLSTCQIADCNCINSGTATGLNDAFCKSCIGSSQTSFANAAGTACVATSASCINDDRLDTMWNLNDCILCNPATPALVSQFCAACSSIKSGWTDANCNACATAASPPTKNVYANSAGTSCVAASASCKSTSRGSTAWTAADCAACTPTTPALVSSACASCTGITTWDDGNCNSCATTASPPTKNIYANGAGNSCVAASASCTTANRSGAPWTISDCILCNPNTPALVGSTCTACNSVTSGEWTDANCKACATTASPPTQNVFANGTFSSCVASLYSCNQTSRGSNKWTDRDCALCNGTASNANQYASADGSSCQSTQLSTSSTFSGQIFVSTLLVLSSLLI</sequence>
<reference evidence="3" key="1">
    <citation type="journal article" date="2006" name="PLoS Biol.">
        <title>Macronuclear genome sequence of the ciliate Tetrahymena thermophila, a model eukaryote.</title>
        <authorList>
            <person name="Eisen J.A."/>
            <person name="Coyne R.S."/>
            <person name="Wu M."/>
            <person name="Wu D."/>
            <person name="Thiagarajan M."/>
            <person name="Wortman J.R."/>
            <person name="Badger J.H."/>
            <person name="Ren Q."/>
            <person name="Amedeo P."/>
            <person name="Jones K.M."/>
            <person name="Tallon L.J."/>
            <person name="Delcher A.L."/>
            <person name="Salzberg S.L."/>
            <person name="Silva J.C."/>
            <person name="Haas B.J."/>
            <person name="Majoros W.H."/>
            <person name="Farzad M."/>
            <person name="Carlton J.M."/>
            <person name="Smith R.K. Jr."/>
            <person name="Garg J."/>
            <person name="Pearlman R.E."/>
            <person name="Karrer K.M."/>
            <person name="Sun L."/>
            <person name="Manning G."/>
            <person name="Elde N.C."/>
            <person name="Turkewitz A.P."/>
            <person name="Asai D.J."/>
            <person name="Wilkes D.E."/>
            <person name="Wang Y."/>
            <person name="Cai H."/>
            <person name="Collins K."/>
            <person name="Stewart B.A."/>
            <person name="Lee S.R."/>
            <person name="Wilamowska K."/>
            <person name="Weinberg Z."/>
            <person name="Ruzzo W.L."/>
            <person name="Wloga D."/>
            <person name="Gaertig J."/>
            <person name="Frankel J."/>
            <person name="Tsao C.-C."/>
            <person name="Gorovsky M.A."/>
            <person name="Keeling P.J."/>
            <person name="Waller R.F."/>
            <person name="Patron N.J."/>
            <person name="Cherry J.M."/>
            <person name="Stover N.A."/>
            <person name="Krieger C.J."/>
            <person name="del Toro C."/>
            <person name="Ryder H.F."/>
            <person name="Williamson S.C."/>
            <person name="Barbeau R.A."/>
            <person name="Hamilton E.P."/>
            <person name="Orias E."/>
        </authorList>
    </citation>
    <scope>NUCLEOTIDE SEQUENCE [LARGE SCALE GENOMIC DNA]</scope>
    <source>
        <strain evidence="3">SB210</strain>
    </source>
</reference>
<feature type="signal peptide" evidence="1">
    <location>
        <begin position="1"/>
        <end position="21"/>
    </location>
</feature>
<dbReference type="InterPro" id="IPR009670">
    <property type="entry name" value="SerH"/>
</dbReference>
<dbReference type="GeneID" id="7836507"/>
<proteinExistence type="predicted"/>
<dbReference type="AlphaFoldDB" id="Q22YK2"/>
<protein>
    <submittedName>
        <fullName evidence="2">Cell surface immobilization antigen</fullName>
    </submittedName>
</protein>
<dbReference type="KEGG" id="tet:TTHERM_00602930"/>
<evidence type="ECO:0000256" key="1">
    <source>
        <dbReference type="SAM" id="SignalP"/>
    </source>
</evidence>
<evidence type="ECO:0000313" key="3">
    <source>
        <dbReference type="Proteomes" id="UP000009168"/>
    </source>
</evidence>
<dbReference type="RefSeq" id="XP_001010528.1">
    <property type="nucleotide sequence ID" value="XM_001010528.1"/>
</dbReference>
<organism evidence="2 3">
    <name type="scientific">Tetrahymena thermophila (strain SB210)</name>
    <dbReference type="NCBI Taxonomy" id="312017"/>
    <lineage>
        <taxon>Eukaryota</taxon>
        <taxon>Sar</taxon>
        <taxon>Alveolata</taxon>
        <taxon>Ciliophora</taxon>
        <taxon>Intramacronucleata</taxon>
        <taxon>Oligohymenophorea</taxon>
        <taxon>Hymenostomatida</taxon>
        <taxon>Tetrahymenina</taxon>
        <taxon>Tetrahymenidae</taxon>
        <taxon>Tetrahymena</taxon>
    </lineage>
</organism>
<dbReference type="InParanoid" id="Q22YK2"/>
<dbReference type="HOGENOM" id="CLU_043902_0_0_1"/>
<gene>
    <name evidence="2" type="ORF">TTHERM_00602930</name>
</gene>
<dbReference type="Pfam" id="PF06873">
    <property type="entry name" value="SerH"/>
    <property type="match status" value="1"/>
</dbReference>
<evidence type="ECO:0000313" key="2">
    <source>
        <dbReference type="EMBL" id="EAR90283.1"/>
    </source>
</evidence>
<dbReference type="Proteomes" id="UP000009168">
    <property type="component" value="Unassembled WGS sequence"/>
</dbReference>